<feature type="compositionally biased region" description="Gly residues" evidence="1">
    <location>
        <begin position="23"/>
        <end position="33"/>
    </location>
</feature>
<evidence type="ECO:0000256" key="1">
    <source>
        <dbReference type="SAM" id="MobiDB-lite"/>
    </source>
</evidence>
<comment type="caution">
    <text evidence="2">The sequence shown here is derived from an EMBL/GenBank/DDBJ whole genome shotgun (WGS) entry which is preliminary data.</text>
</comment>
<name>X0WSM6_9ZZZZ</name>
<protein>
    <submittedName>
        <fullName evidence="2">Uncharacterized protein</fullName>
    </submittedName>
</protein>
<feature type="non-terminal residue" evidence="2">
    <location>
        <position position="1"/>
    </location>
</feature>
<feature type="region of interest" description="Disordered" evidence="1">
    <location>
        <begin position="15"/>
        <end position="49"/>
    </location>
</feature>
<dbReference type="AlphaFoldDB" id="X0WSM6"/>
<sequence>DSEPGEVVWQDIRASQLPTPIGGDLGMGDGMGGDVDPTEDLREDGPEYQ</sequence>
<reference evidence="2" key="1">
    <citation type="journal article" date="2014" name="Front. Microbiol.">
        <title>High frequency of phylogenetically diverse reductive dehalogenase-homologous genes in deep subseafloor sedimentary metagenomes.</title>
        <authorList>
            <person name="Kawai M."/>
            <person name="Futagami T."/>
            <person name="Toyoda A."/>
            <person name="Takaki Y."/>
            <person name="Nishi S."/>
            <person name="Hori S."/>
            <person name="Arai W."/>
            <person name="Tsubouchi T."/>
            <person name="Morono Y."/>
            <person name="Uchiyama I."/>
            <person name="Ito T."/>
            <person name="Fujiyama A."/>
            <person name="Inagaki F."/>
            <person name="Takami H."/>
        </authorList>
    </citation>
    <scope>NUCLEOTIDE SEQUENCE</scope>
    <source>
        <strain evidence="2">Expedition CK06-06</strain>
    </source>
</reference>
<accession>X0WSM6</accession>
<proteinExistence type="predicted"/>
<gene>
    <name evidence="2" type="ORF">S01H1_57925</name>
</gene>
<feature type="compositionally biased region" description="Basic and acidic residues" evidence="1">
    <location>
        <begin position="39"/>
        <end position="49"/>
    </location>
</feature>
<evidence type="ECO:0000313" key="2">
    <source>
        <dbReference type="EMBL" id="GAG15716.1"/>
    </source>
</evidence>
<dbReference type="EMBL" id="BARS01037808">
    <property type="protein sequence ID" value="GAG15716.1"/>
    <property type="molecule type" value="Genomic_DNA"/>
</dbReference>
<organism evidence="2">
    <name type="scientific">marine sediment metagenome</name>
    <dbReference type="NCBI Taxonomy" id="412755"/>
    <lineage>
        <taxon>unclassified sequences</taxon>
        <taxon>metagenomes</taxon>
        <taxon>ecological metagenomes</taxon>
    </lineage>
</organism>